<proteinExistence type="predicted"/>
<dbReference type="AlphaFoldDB" id="A0A9W6BBR4"/>
<dbReference type="EMBL" id="BRXU01000002">
    <property type="protein sequence ID" value="GLC48845.1"/>
    <property type="molecule type" value="Genomic_DNA"/>
</dbReference>
<evidence type="ECO:0000313" key="3">
    <source>
        <dbReference type="EMBL" id="GLC48845.1"/>
    </source>
</evidence>
<evidence type="ECO:0000256" key="1">
    <source>
        <dbReference type="SAM" id="MobiDB-lite"/>
    </source>
</evidence>
<organism evidence="3 4">
    <name type="scientific">Pleodorina starrii</name>
    <dbReference type="NCBI Taxonomy" id="330485"/>
    <lineage>
        <taxon>Eukaryota</taxon>
        <taxon>Viridiplantae</taxon>
        <taxon>Chlorophyta</taxon>
        <taxon>core chlorophytes</taxon>
        <taxon>Chlorophyceae</taxon>
        <taxon>CS clade</taxon>
        <taxon>Chlamydomonadales</taxon>
        <taxon>Volvocaceae</taxon>
        <taxon>Pleodorina</taxon>
    </lineage>
</organism>
<evidence type="ECO:0000313" key="4">
    <source>
        <dbReference type="Proteomes" id="UP001165080"/>
    </source>
</evidence>
<feature type="region of interest" description="Disordered" evidence="1">
    <location>
        <begin position="395"/>
        <end position="426"/>
    </location>
</feature>
<feature type="region of interest" description="Disordered" evidence="1">
    <location>
        <begin position="121"/>
        <end position="141"/>
    </location>
</feature>
<evidence type="ECO:0000256" key="2">
    <source>
        <dbReference type="SAM" id="Phobius"/>
    </source>
</evidence>
<feature type="region of interest" description="Disordered" evidence="1">
    <location>
        <begin position="341"/>
        <end position="361"/>
    </location>
</feature>
<name>A0A9W6BBR4_9CHLO</name>
<dbReference type="Proteomes" id="UP001165080">
    <property type="component" value="Unassembled WGS sequence"/>
</dbReference>
<keyword evidence="2" id="KW-0472">Membrane</keyword>
<accession>A0A9W6BBR4</accession>
<gene>
    <name evidence="3" type="primary">PLESTMB000319</name>
    <name evidence="3" type="ORF">PLESTB_000154700</name>
</gene>
<protein>
    <submittedName>
        <fullName evidence="3">Uncharacterized protein</fullName>
    </submittedName>
</protein>
<feature type="transmembrane region" description="Helical" evidence="2">
    <location>
        <begin position="61"/>
        <end position="85"/>
    </location>
</feature>
<keyword evidence="2" id="KW-0812">Transmembrane</keyword>
<keyword evidence="4" id="KW-1185">Reference proteome</keyword>
<dbReference type="PANTHER" id="PTHR19862:SF14">
    <property type="entry name" value="WD REPEAT-CONTAINING PROTEIN 48"/>
    <property type="match status" value="1"/>
</dbReference>
<feature type="compositionally biased region" description="Low complexity" evidence="1">
    <location>
        <begin position="347"/>
        <end position="356"/>
    </location>
</feature>
<dbReference type="PANTHER" id="PTHR19862">
    <property type="entry name" value="WD REPEAT-CONTAINING PROTEIN 48"/>
    <property type="match status" value="1"/>
</dbReference>
<dbReference type="GO" id="GO:0043130">
    <property type="term" value="F:ubiquitin binding"/>
    <property type="evidence" value="ECO:0007669"/>
    <property type="project" value="TreeGrafter"/>
</dbReference>
<comment type="caution">
    <text evidence="3">The sequence shown here is derived from an EMBL/GenBank/DDBJ whole genome shotgun (WGS) entry which is preliminary data.</text>
</comment>
<keyword evidence="2" id="KW-1133">Transmembrane helix</keyword>
<dbReference type="GO" id="GO:0000724">
    <property type="term" value="P:double-strand break repair via homologous recombination"/>
    <property type="evidence" value="ECO:0007669"/>
    <property type="project" value="TreeGrafter"/>
</dbReference>
<sequence length="570" mass="60775">MLITHMQYFIIITKLGINYPAVITKYQSILSALTGTENYIAFSPSCLFNNADSAGQAVSQIAFGLASPCMAVFVTLVIWAVRYMVANQSLLRRVNAGRWNNSKALHDLVFPPDLADPQNSIAPEVRLSSPGSKASEARNANRLGKPRGSILSVAGLRIAMSSEPPKAGGECIAAAASLPHAQAPIVFAGLGMEPKAHRPTAPAGAYAYAQQPFQGALSPLAQAAAAPPSGPAAIVVADGKPPAATPLTPSTNPVMTTTTPFEDKPIVHLVASSGNGKSEISIQVDEAVGSEGPSAAAGIRLPQAASSSADVKVQLVQRPHKGKSQVIAHGPVALVRQSSSRRFFARQQQQQQQQQQLAKASIGSGVPFQPAAGGHLPSSPPNVCMAGAFINGEPNVDGNPWSHTPFAAGPPPDENDDDSPGNSVGGKAASWPAVLLQRVARPFQLLVFADQAVSLRQQLEIALSIFACYKLDPGTGVFAENQQATWPLGYWVRNMQQECYAGVHRRVYVPIGIASALLFCFCPPIAYFLLTFKSRRKFEEPRIKIQYGFLYQQYKYVSCDIKRRMSVVSV</sequence>
<dbReference type="InterPro" id="IPR051246">
    <property type="entry name" value="WDR48"/>
</dbReference>
<reference evidence="3 4" key="1">
    <citation type="journal article" date="2023" name="Commun. Biol.">
        <title>Reorganization of the ancestral sex-determining regions during the evolution of trioecy in Pleodorina starrii.</title>
        <authorList>
            <person name="Takahashi K."/>
            <person name="Suzuki S."/>
            <person name="Kawai-Toyooka H."/>
            <person name="Yamamoto K."/>
            <person name="Hamaji T."/>
            <person name="Ootsuki R."/>
            <person name="Yamaguchi H."/>
            <person name="Kawachi M."/>
            <person name="Higashiyama T."/>
            <person name="Nozaki H."/>
        </authorList>
    </citation>
    <scope>NUCLEOTIDE SEQUENCE [LARGE SCALE GENOMIC DNA]</scope>
    <source>
        <strain evidence="3 4">NIES-4479</strain>
    </source>
</reference>
<feature type="transmembrane region" description="Helical" evidence="2">
    <location>
        <begin position="507"/>
        <end position="530"/>
    </location>
</feature>